<dbReference type="GO" id="GO:0016705">
    <property type="term" value="F:oxidoreductase activity, acting on paired donors, with incorporation or reduction of molecular oxygen"/>
    <property type="evidence" value="ECO:0007669"/>
    <property type="project" value="InterPro"/>
</dbReference>
<dbReference type="Gene3D" id="1.10.630.10">
    <property type="entry name" value="Cytochrome P450"/>
    <property type="match status" value="1"/>
</dbReference>
<dbReference type="InterPro" id="IPR036396">
    <property type="entry name" value="Cyt_P450_sf"/>
</dbReference>
<dbReference type="Proteomes" id="UP000076532">
    <property type="component" value="Unassembled WGS sequence"/>
</dbReference>
<dbReference type="STRING" id="436010.A0A167X3B4"/>
<keyword evidence="3" id="KW-0349">Heme</keyword>
<gene>
    <name evidence="9" type="ORF">FIBSPDRAFT_763870</name>
</gene>
<keyword evidence="8" id="KW-1133">Transmembrane helix</keyword>
<dbReference type="GO" id="GO:0004497">
    <property type="term" value="F:monooxygenase activity"/>
    <property type="evidence" value="ECO:0007669"/>
    <property type="project" value="UniProtKB-KW"/>
</dbReference>
<evidence type="ECO:0000256" key="6">
    <source>
        <dbReference type="ARBA" id="ARBA00023004"/>
    </source>
</evidence>
<name>A0A167X3B4_9AGAM</name>
<accession>A0A167X3B4</accession>
<sequence length="114" mass="12983">MLTASTTLALFSIIYVLYWSALKRRSRSRLPPGPPGWPIIGNMLDMPSEYEWETYVEWGKKYKSDIIYIDVVGQPIVILNSLETTLEILEKRSAVYSSRPAHSDTQAQSSIVDM</sequence>
<dbReference type="PANTHER" id="PTHR46300:SF7">
    <property type="entry name" value="P450, PUTATIVE (EUROFUNG)-RELATED"/>
    <property type="match status" value="1"/>
</dbReference>
<keyword evidence="8" id="KW-0472">Membrane</keyword>
<dbReference type="AlphaFoldDB" id="A0A167X3B4"/>
<evidence type="ECO:0000313" key="10">
    <source>
        <dbReference type="Proteomes" id="UP000076532"/>
    </source>
</evidence>
<feature type="transmembrane region" description="Helical" evidence="8">
    <location>
        <begin position="6"/>
        <end position="22"/>
    </location>
</feature>
<keyword evidence="6" id="KW-0408">Iron</keyword>
<dbReference type="EMBL" id="KV417774">
    <property type="protein sequence ID" value="KZP06778.1"/>
    <property type="molecule type" value="Genomic_DNA"/>
</dbReference>
<evidence type="ECO:0000256" key="3">
    <source>
        <dbReference type="ARBA" id="ARBA00022617"/>
    </source>
</evidence>
<comment type="similarity">
    <text evidence="2">Belongs to the cytochrome P450 family.</text>
</comment>
<evidence type="ECO:0000256" key="2">
    <source>
        <dbReference type="ARBA" id="ARBA00010617"/>
    </source>
</evidence>
<keyword evidence="10" id="KW-1185">Reference proteome</keyword>
<dbReference type="InterPro" id="IPR001128">
    <property type="entry name" value="Cyt_P450"/>
</dbReference>
<keyword evidence="4" id="KW-0479">Metal-binding</keyword>
<proteinExistence type="inferred from homology"/>
<evidence type="ECO:0000256" key="7">
    <source>
        <dbReference type="ARBA" id="ARBA00023033"/>
    </source>
</evidence>
<evidence type="ECO:0000256" key="1">
    <source>
        <dbReference type="ARBA" id="ARBA00001971"/>
    </source>
</evidence>
<keyword evidence="5" id="KW-0560">Oxidoreductase</keyword>
<evidence type="ECO:0000256" key="8">
    <source>
        <dbReference type="SAM" id="Phobius"/>
    </source>
</evidence>
<protein>
    <recommendedName>
        <fullName evidence="11">Cytochrome P450</fullName>
    </recommendedName>
</protein>
<comment type="cofactor">
    <cofactor evidence="1">
        <name>heme</name>
        <dbReference type="ChEBI" id="CHEBI:30413"/>
    </cofactor>
</comment>
<dbReference type="OrthoDB" id="1055148at2759"/>
<dbReference type="GO" id="GO:0005506">
    <property type="term" value="F:iron ion binding"/>
    <property type="evidence" value="ECO:0007669"/>
    <property type="project" value="InterPro"/>
</dbReference>
<evidence type="ECO:0000256" key="4">
    <source>
        <dbReference type="ARBA" id="ARBA00022723"/>
    </source>
</evidence>
<keyword evidence="7" id="KW-0503">Monooxygenase</keyword>
<organism evidence="9 10">
    <name type="scientific">Athelia psychrophila</name>
    <dbReference type="NCBI Taxonomy" id="1759441"/>
    <lineage>
        <taxon>Eukaryota</taxon>
        <taxon>Fungi</taxon>
        <taxon>Dikarya</taxon>
        <taxon>Basidiomycota</taxon>
        <taxon>Agaricomycotina</taxon>
        <taxon>Agaricomycetes</taxon>
        <taxon>Agaricomycetidae</taxon>
        <taxon>Atheliales</taxon>
        <taxon>Atheliaceae</taxon>
        <taxon>Athelia</taxon>
    </lineage>
</organism>
<keyword evidence="8" id="KW-0812">Transmembrane</keyword>
<dbReference type="Pfam" id="PF00067">
    <property type="entry name" value="p450"/>
    <property type="match status" value="1"/>
</dbReference>
<dbReference type="GO" id="GO:0020037">
    <property type="term" value="F:heme binding"/>
    <property type="evidence" value="ECO:0007669"/>
    <property type="project" value="InterPro"/>
</dbReference>
<dbReference type="SUPFAM" id="SSF48264">
    <property type="entry name" value="Cytochrome P450"/>
    <property type="match status" value="1"/>
</dbReference>
<reference evidence="9 10" key="1">
    <citation type="journal article" date="2016" name="Mol. Biol. Evol.">
        <title>Comparative Genomics of Early-Diverging Mushroom-Forming Fungi Provides Insights into the Origins of Lignocellulose Decay Capabilities.</title>
        <authorList>
            <person name="Nagy L.G."/>
            <person name="Riley R."/>
            <person name="Tritt A."/>
            <person name="Adam C."/>
            <person name="Daum C."/>
            <person name="Floudas D."/>
            <person name="Sun H."/>
            <person name="Yadav J.S."/>
            <person name="Pangilinan J."/>
            <person name="Larsson K.H."/>
            <person name="Matsuura K."/>
            <person name="Barry K."/>
            <person name="Labutti K."/>
            <person name="Kuo R."/>
            <person name="Ohm R.A."/>
            <person name="Bhattacharya S.S."/>
            <person name="Shirouzu T."/>
            <person name="Yoshinaga Y."/>
            <person name="Martin F.M."/>
            <person name="Grigoriev I.V."/>
            <person name="Hibbett D.S."/>
        </authorList>
    </citation>
    <scope>NUCLEOTIDE SEQUENCE [LARGE SCALE GENOMIC DNA]</scope>
    <source>
        <strain evidence="9 10">CBS 109695</strain>
    </source>
</reference>
<dbReference type="InterPro" id="IPR050364">
    <property type="entry name" value="Cytochrome_P450_fung"/>
</dbReference>
<evidence type="ECO:0000256" key="5">
    <source>
        <dbReference type="ARBA" id="ARBA00023002"/>
    </source>
</evidence>
<evidence type="ECO:0008006" key="11">
    <source>
        <dbReference type="Google" id="ProtNLM"/>
    </source>
</evidence>
<evidence type="ECO:0000313" key="9">
    <source>
        <dbReference type="EMBL" id="KZP06778.1"/>
    </source>
</evidence>
<dbReference type="PANTHER" id="PTHR46300">
    <property type="entry name" value="P450, PUTATIVE (EUROFUNG)-RELATED-RELATED"/>
    <property type="match status" value="1"/>
</dbReference>